<feature type="region of interest" description="Disordered" evidence="1">
    <location>
        <begin position="16"/>
        <end position="73"/>
    </location>
</feature>
<evidence type="ECO:0000256" key="1">
    <source>
        <dbReference type="SAM" id="MobiDB-lite"/>
    </source>
</evidence>
<feature type="compositionally biased region" description="Low complexity" evidence="1">
    <location>
        <begin position="28"/>
        <end position="38"/>
    </location>
</feature>
<proteinExistence type="predicted"/>
<feature type="compositionally biased region" description="Polar residues" evidence="1">
    <location>
        <begin position="16"/>
        <end position="27"/>
    </location>
</feature>
<accession>A0A897N2X2</accession>
<reference evidence="2" key="1">
    <citation type="submission" date="2020-11" db="EMBL/GenBank/DDBJ databases">
        <title>Carbohydrate-dependent, anaerobic sulfur respiration: A novel catabolism in halophilic archaea.</title>
        <authorList>
            <person name="Sorokin D.Y."/>
            <person name="Messina E."/>
            <person name="Smedile F."/>
            <person name="La Cono V."/>
            <person name="Hallsworth J.E."/>
            <person name="Yakimov M.M."/>
        </authorList>
    </citation>
    <scope>NUCLEOTIDE SEQUENCE</scope>
    <source>
        <strain evidence="2">HSR12-1</strain>
    </source>
</reference>
<dbReference type="EMBL" id="CP064787">
    <property type="protein sequence ID" value="QSG05653.1"/>
    <property type="molecule type" value="Genomic_DNA"/>
</dbReference>
<evidence type="ECO:0000313" key="3">
    <source>
        <dbReference type="Proteomes" id="UP000663525"/>
    </source>
</evidence>
<evidence type="ECO:0000313" key="2">
    <source>
        <dbReference type="EMBL" id="QSG05653.1"/>
    </source>
</evidence>
<name>A0A897N2X2_9EURY</name>
<dbReference type="Proteomes" id="UP000663525">
    <property type="component" value="Chromosome"/>
</dbReference>
<sequence>MTGQHRFRTVAFHHVTMSTNPQSTQYRTTPTTASAELTTRQRPAWKGAPRTFEPTNTSDLPPMFELETDNGDR</sequence>
<organism evidence="2 3">
    <name type="scientific">Halapricum desulfuricans</name>
    <dbReference type="NCBI Taxonomy" id="2841257"/>
    <lineage>
        <taxon>Archaea</taxon>
        <taxon>Methanobacteriati</taxon>
        <taxon>Methanobacteriota</taxon>
        <taxon>Stenosarchaea group</taxon>
        <taxon>Halobacteria</taxon>
        <taxon>Halobacteriales</taxon>
        <taxon>Haloarculaceae</taxon>
        <taxon>Halapricum</taxon>
    </lineage>
</organism>
<dbReference type="AlphaFoldDB" id="A0A897N2X2"/>
<protein>
    <submittedName>
        <fullName evidence="2">Uncharacterized protein</fullName>
    </submittedName>
</protein>
<gene>
    <name evidence="2" type="ORF">HSR121_1308</name>
</gene>